<dbReference type="InterPro" id="IPR027417">
    <property type="entry name" value="P-loop_NTPase"/>
</dbReference>
<dbReference type="PROSITE" id="PS51635">
    <property type="entry name" value="PNPLA"/>
    <property type="match status" value="1"/>
</dbReference>
<keyword evidence="7" id="KW-1185">Reference proteome</keyword>
<evidence type="ECO:0000313" key="6">
    <source>
        <dbReference type="EMBL" id="CEL07343.1"/>
    </source>
</evidence>
<dbReference type="GO" id="GO:0046486">
    <property type="term" value="P:glycerolipid metabolic process"/>
    <property type="evidence" value="ECO:0007669"/>
    <property type="project" value="UniProtKB-ARBA"/>
</dbReference>
<reference evidence="7" key="1">
    <citation type="journal article" date="2016" name="Genome Announc.">
        <title>Draft genome sequences of fungus Aspergillus calidoustus.</title>
        <authorList>
            <person name="Horn F."/>
            <person name="Linde J."/>
            <person name="Mattern D.J."/>
            <person name="Walther G."/>
            <person name="Guthke R."/>
            <person name="Scherlach K."/>
            <person name="Martin K."/>
            <person name="Brakhage A.A."/>
            <person name="Petzke L."/>
            <person name="Valiante V."/>
        </authorList>
    </citation>
    <scope>NUCLEOTIDE SEQUENCE [LARGE SCALE GENOMIC DNA]</scope>
    <source>
        <strain evidence="7">SF006504</strain>
    </source>
</reference>
<feature type="active site" description="Proton acceptor" evidence="4">
    <location>
        <position position="206"/>
    </location>
</feature>
<feature type="domain" description="PNPLA" evidence="5">
    <location>
        <begin position="13"/>
        <end position="219"/>
    </location>
</feature>
<dbReference type="InterPro" id="IPR011990">
    <property type="entry name" value="TPR-like_helical_dom_sf"/>
</dbReference>
<dbReference type="GO" id="GO:0016020">
    <property type="term" value="C:membrane"/>
    <property type="evidence" value="ECO:0007669"/>
    <property type="project" value="TreeGrafter"/>
</dbReference>
<dbReference type="STRING" id="454130.A0A0U5GC96"/>
<dbReference type="InterPro" id="IPR002182">
    <property type="entry name" value="NB-ARC"/>
</dbReference>
<dbReference type="GO" id="GO:0016042">
    <property type="term" value="P:lipid catabolic process"/>
    <property type="evidence" value="ECO:0007669"/>
    <property type="project" value="UniProtKB-UniRule"/>
</dbReference>
<evidence type="ECO:0000256" key="4">
    <source>
        <dbReference type="PROSITE-ProRule" id="PRU01161"/>
    </source>
</evidence>
<dbReference type="AlphaFoldDB" id="A0A0U5GC96"/>
<protein>
    <recommendedName>
        <fullName evidence="5">PNPLA domain-containing protein</fullName>
    </recommendedName>
</protein>
<dbReference type="PANTHER" id="PTHR24185:SF1">
    <property type="entry name" value="CALCIUM-INDEPENDENT PHOSPHOLIPASE A2-GAMMA"/>
    <property type="match status" value="1"/>
</dbReference>
<dbReference type="Pfam" id="PF01734">
    <property type="entry name" value="Patatin"/>
    <property type="match status" value="1"/>
</dbReference>
<keyword evidence="3 4" id="KW-0443">Lipid metabolism</keyword>
<gene>
    <name evidence="6" type="ORF">ASPCAL10502</name>
</gene>
<dbReference type="SUPFAM" id="SSF52540">
    <property type="entry name" value="P-loop containing nucleoside triphosphate hydrolases"/>
    <property type="match status" value="1"/>
</dbReference>
<dbReference type="OMA" id="HMTIDEC"/>
<organism evidence="6 7">
    <name type="scientific">Aspergillus calidoustus</name>
    <dbReference type="NCBI Taxonomy" id="454130"/>
    <lineage>
        <taxon>Eukaryota</taxon>
        <taxon>Fungi</taxon>
        <taxon>Dikarya</taxon>
        <taxon>Ascomycota</taxon>
        <taxon>Pezizomycotina</taxon>
        <taxon>Eurotiomycetes</taxon>
        <taxon>Eurotiomycetidae</taxon>
        <taxon>Eurotiales</taxon>
        <taxon>Aspergillaceae</taxon>
        <taxon>Aspergillus</taxon>
        <taxon>Aspergillus subgen. Nidulantes</taxon>
    </lineage>
</organism>
<dbReference type="Pfam" id="PF00931">
    <property type="entry name" value="NB-ARC"/>
    <property type="match status" value="1"/>
</dbReference>
<dbReference type="CDD" id="cd07216">
    <property type="entry name" value="Pat17_PNPLA8_PNPLA9_like3"/>
    <property type="match status" value="1"/>
</dbReference>
<dbReference type="Gene3D" id="1.25.40.10">
    <property type="entry name" value="Tetratricopeptide repeat domain"/>
    <property type="match status" value="2"/>
</dbReference>
<dbReference type="Gene3D" id="3.40.50.300">
    <property type="entry name" value="P-loop containing nucleotide triphosphate hydrolases"/>
    <property type="match status" value="1"/>
</dbReference>
<keyword evidence="1 4" id="KW-0378">Hydrolase</keyword>
<evidence type="ECO:0000259" key="5">
    <source>
        <dbReference type="PROSITE" id="PS51635"/>
    </source>
</evidence>
<name>A0A0U5GC96_ASPCI</name>
<sequence length="1251" mass="141370">MATFPPAQSLRVLCIDGGGIKGYTSLLILKRIFRTMISEGKLAEEPRPFEVFDLIAGTSTGGLIAVMLGRLHMTIDECIAEYEEVGKKIFGRRPLFGQLGKLVKGLASLPFYDIRDLQEEIKKVLDERNIPRNEALLEEGTPRCKVMLCVTRKVTSGADLLRNYKSQHATQGNYDCQIWEAASATSAAPMYFKHVKFEGSGETWCDGGMRRNNPINEALAEINREKDWEGRESGCIVSLGTGAPKINQVSDNVAGFLKGSVDIMTDSEDIADQFASSENGCKLANSRRYFRFSVPQGMKEIELEDYKETEKMKALTAKYLGRVGSGNEVEQCAKSLLYPDENLQHGVDTKPSLLQYNACTHFVQRSKYERRLRDFFTPYMQTQQIFVLWGFGGTGKTQIALSFAHAMKYRFSVFWVRGDQFTNFAADLSHILTKLDQTAVETEDKAHEPAYLRRTLMKLEETCGSWLMILDNADDLDEFRGKTKQDMCVSNFIPQKGRILITTRDQRFQGLVAGAHDGQRVDPMDNDEAKCLLLKSIPEHLSRVNSKRTDRAAQELLEELGNLPLAVAQAAANIVDQHLSLTEYVSLYRDKKRRMGLMQSPVRDYQSKDPRNSSQSILVTWELSFEHLQKQNPLSVTLISYLGCFHWRGIPRRLISCLPEFQDLDPSAFQQVVKGPLNLSLVDESERTGSGTYYSVHPLVNDRAIDRLTKEEAVRYLTPCIDLLINEDSPLIQDWIAHAVRQVELGESFAIVTGSFATLLQLVASFFLMAGLAEHGSYLATRSLNMATAVWNHDDPAILRTRKVKICCLNASARYLDAEIECQLALESLGFGNIQAEFTEDDLELERTTIEGYLAKALGGLKRYKDVERVHRRQLQSKAIRGDPTSEAYVKHNLAHALRDQGALEEARIINDELLAWSESAEGREVVPRSLYLIMMNLKAHIRADASSQSNSDEYNHDEILKIYLFVYHESLELLGPANIDTWKGANNALSLLLELQRYDEAAPILKTLLTACVSANIRVEGAFAKTFSITWSHSLQYLTMLRINGKENEIIDFLSLLSDAEESAGLDNIPPHILAQTLNLRGVILQHHGLFEGAEKYHRIALSIYDVDWDTGLLDVIYYNIMLAMARQGQVGQAFAFRKRQNTEITRAEGIHGPLEQRLERDRNNHEVYKQADYGLRTGTIQRGDTWWVCHQDILNRTERRYGHLDVNDKTEERSTTVLPHRTIESGTTKVSFWRRLFGKEAGPGTPLLQ</sequence>
<dbReference type="SUPFAM" id="SSF52151">
    <property type="entry name" value="FabD/lysophospholipase-like"/>
    <property type="match status" value="1"/>
</dbReference>
<feature type="active site" description="Nucleophile" evidence="4">
    <location>
        <position position="59"/>
    </location>
</feature>
<feature type="short sequence motif" description="DGA/G" evidence="4">
    <location>
        <begin position="206"/>
        <end position="208"/>
    </location>
</feature>
<dbReference type="EMBL" id="CDMC01000009">
    <property type="protein sequence ID" value="CEL07343.1"/>
    <property type="molecule type" value="Genomic_DNA"/>
</dbReference>
<evidence type="ECO:0000256" key="3">
    <source>
        <dbReference type="ARBA" id="ARBA00023098"/>
    </source>
</evidence>
<accession>A0A0U5GC96</accession>
<dbReference type="Gene3D" id="3.40.1090.10">
    <property type="entry name" value="Cytosolic phospholipase A2 catalytic domain"/>
    <property type="match status" value="1"/>
</dbReference>
<dbReference type="OrthoDB" id="1658288at2759"/>
<dbReference type="PANTHER" id="PTHR24185">
    <property type="entry name" value="CALCIUM-INDEPENDENT PHOSPHOLIPASE A2-GAMMA"/>
    <property type="match status" value="1"/>
</dbReference>
<feature type="short sequence motif" description="GXSXG" evidence="4">
    <location>
        <begin position="57"/>
        <end position="61"/>
    </location>
</feature>
<dbReference type="SUPFAM" id="SSF48452">
    <property type="entry name" value="TPR-like"/>
    <property type="match status" value="1"/>
</dbReference>
<evidence type="ECO:0000313" key="7">
    <source>
        <dbReference type="Proteomes" id="UP000054771"/>
    </source>
</evidence>
<keyword evidence="2 4" id="KW-0442">Lipid degradation</keyword>
<feature type="short sequence motif" description="GXGXXG" evidence="4">
    <location>
        <begin position="17"/>
        <end position="22"/>
    </location>
</feature>
<dbReference type="InterPro" id="IPR002641">
    <property type="entry name" value="PNPLA_dom"/>
</dbReference>
<evidence type="ECO:0000256" key="1">
    <source>
        <dbReference type="ARBA" id="ARBA00022801"/>
    </source>
</evidence>
<dbReference type="InterPro" id="IPR016035">
    <property type="entry name" value="Acyl_Trfase/lysoPLipase"/>
</dbReference>
<evidence type="ECO:0000256" key="2">
    <source>
        <dbReference type="ARBA" id="ARBA00022963"/>
    </source>
</evidence>
<dbReference type="GO" id="GO:0047499">
    <property type="term" value="F:calcium-independent phospholipase A2 activity"/>
    <property type="evidence" value="ECO:0007669"/>
    <property type="project" value="TreeGrafter"/>
</dbReference>
<dbReference type="GO" id="GO:0043531">
    <property type="term" value="F:ADP binding"/>
    <property type="evidence" value="ECO:0007669"/>
    <property type="project" value="InterPro"/>
</dbReference>
<proteinExistence type="predicted"/>
<dbReference type="Proteomes" id="UP000054771">
    <property type="component" value="Unassembled WGS sequence"/>
</dbReference>
<dbReference type="GO" id="GO:0019369">
    <property type="term" value="P:arachidonate metabolic process"/>
    <property type="evidence" value="ECO:0007669"/>
    <property type="project" value="TreeGrafter"/>
</dbReference>